<evidence type="ECO:0000256" key="1">
    <source>
        <dbReference type="SAM" id="Phobius"/>
    </source>
</evidence>
<organism evidence="2 3">
    <name type="scientific">Dyella ginsengisoli</name>
    <dbReference type="NCBI Taxonomy" id="363848"/>
    <lineage>
        <taxon>Bacteria</taxon>
        <taxon>Pseudomonadati</taxon>
        <taxon>Pseudomonadota</taxon>
        <taxon>Gammaproteobacteria</taxon>
        <taxon>Lysobacterales</taxon>
        <taxon>Rhodanobacteraceae</taxon>
        <taxon>Dyella</taxon>
    </lineage>
</organism>
<dbReference type="Proteomes" id="UP001620460">
    <property type="component" value="Unassembled WGS sequence"/>
</dbReference>
<name>A0ABW8JS41_9GAMM</name>
<feature type="transmembrane region" description="Helical" evidence="1">
    <location>
        <begin position="54"/>
        <end position="73"/>
    </location>
</feature>
<comment type="caution">
    <text evidence="2">The sequence shown here is derived from an EMBL/GenBank/DDBJ whole genome shotgun (WGS) entry which is preliminary data.</text>
</comment>
<proteinExistence type="predicted"/>
<evidence type="ECO:0000313" key="3">
    <source>
        <dbReference type="Proteomes" id="UP001620460"/>
    </source>
</evidence>
<evidence type="ECO:0000313" key="2">
    <source>
        <dbReference type="EMBL" id="MFK2903949.1"/>
    </source>
</evidence>
<keyword evidence="3" id="KW-1185">Reference proteome</keyword>
<dbReference type="EMBL" id="JADIKM010000002">
    <property type="protein sequence ID" value="MFK2903949.1"/>
    <property type="molecule type" value="Genomic_DNA"/>
</dbReference>
<sequence>MLEAAWDGLLHLGRWLLGDLLWERVLFHLGRVTLRLLTLGHWPGYRRAERRSDWISAAGLLPLLALWLVLAAWNNLHG</sequence>
<protein>
    <submittedName>
        <fullName evidence="2">Uncharacterized protein</fullName>
    </submittedName>
</protein>
<keyword evidence="1" id="KW-0812">Transmembrane</keyword>
<reference evidence="2 3" key="1">
    <citation type="submission" date="2020-10" db="EMBL/GenBank/DDBJ databases">
        <title>Phylogeny of dyella-like bacteria.</title>
        <authorList>
            <person name="Fu J."/>
        </authorList>
    </citation>
    <scope>NUCLEOTIDE SEQUENCE [LARGE SCALE GENOMIC DNA]</scope>
    <source>
        <strain evidence="2 3">Gsoil3046</strain>
    </source>
</reference>
<keyword evidence="1" id="KW-1133">Transmembrane helix</keyword>
<gene>
    <name evidence="2" type="ORF">ISP17_08230</name>
</gene>
<dbReference type="RefSeq" id="WP_404631965.1">
    <property type="nucleotide sequence ID" value="NZ_JADIKM010000002.1"/>
</dbReference>
<keyword evidence="1" id="KW-0472">Membrane</keyword>
<accession>A0ABW8JS41</accession>